<name>A0AAW2ZZS2_9TRYP</name>
<keyword evidence="3" id="KW-1185">Reference proteome</keyword>
<dbReference type="Proteomes" id="UP001500131">
    <property type="component" value="Unassembled WGS sequence"/>
</dbReference>
<dbReference type="AlphaFoldDB" id="A0AAW2ZZS2"/>
<protein>
    <recommendedName>
        <fullName evidence="4">Proteophosphoglycan ppg4</fullName>
    </recommendedName>
</protein>
<sequence length="488" mass="50884">MRKEKEELPYESFHRDRFETNSHFDGTFAGSRPGSSAVSFVGRRRRGLAAGVSAGGSRVEGGSTYERHFTVTPVTAESVTETSKAEISAATPASVREISGGNHGDRSGAAEMPLSTSSPPATHSLADADRQSRSALPVPERISGTPRWLRRPSVMGSRASIMKSLTNASAVSPVAAAEFMKRDEVPLCAPAASSAHLPTADASVERLSEVARFCAPATPPAHASPLLTSLALLTQRTHRDPAGPAAASSRGSRSRATVANARRAAPTPLAGGAASTYPTTQASYSLSAVSKPLTQTYIERHKKATATTAVGRASSSSLRGHAYFLPTSAGLTVSFVSPICPGPTAAPTAEAVVVDTPSETAAEAPHAATPAVKPAEVKPPGKAPCFPVRGAFEDRSDPRDPQPQFQLAEVKAGRPSTVELSKVAASCMTSVVVEPELRYNTIETPNVSASCPRAVLHDRLASAIRAARGMRQNRTVGRLSAEGVSRNG</sequence>
<accession>A0AAW2ZZS2</accession>
<evidence type="ECO:0000256" key="1">
    <source>
        <dbReference type="SAM" id="MobiDB-lite"/>
    </source>
</evidence>
<evidence type="ECO:0000313" key="2">
    <source>
        <dbReference type="EMBL" id="KAL0497031.1"/>
    </source>
</evidence>
<gene>
    <name evidence="2" type="ORF">Q4I31_006873</name>
</gene>
<comment type="caution">
    <text evidence="2">The sequence shown here is derived from an EMBL/GenBank/DDBJ whole genome shotgun (WGS) entry which is preliminary data.</text>
</comment>
<proteinExistence type="predicted"/>
<organism evidence="2 3">
    <name type="scientific">Leishmania lindenbergi</name>
    <dbReference type="NCBI Taxonomy" id="651832"/>
    <lineage>
        <taxon>Eukaryota</taxon>
        <taxon>Discoba</taxon>
        <taxon>Euglenozoa</taxon>
        <taxon>Kinetoplastea</taxon>
        <taxon>Metakinetoplastina</taxon>
        <taxon>Trypanosomatida</taxon>
        <taxon>Trypanosomatidae</taxon>
        <taxon>Leishmaniinae</taxon>
        <taxon>Leishmania</taxon>
    </lineage>
</organism>
<reference evidence="2 3" key="1">
    <citation type="submission" date="2024-02" db="EMBL/GenBank/DDBJ databases">
        <title>FIRST GENOME SEQUENCES OF Leishmania (Viannia) shawi, Leishmania (Viannia) lindenbergi AND Leishmania (Viannia) utingensis.</title>
        <authorList>
            <person name="Resadore F."/>
            <person name="Custodio M.G.F."/>
            <person name="Boite M.C."/>
            <person name="Cupolillo E."/>
            <person name="Ferreira G.E.M."/>
        </authorList>
    </citation>
    <scope>NUCLEOTIDE SEQUENCE [LARGE SCALE GENOMIC DNA]</scope>
    <source>
        <strain evidence="2 3">MHOM/BR/1966/M15733</strain>
    </source>
</reference>
<evidence type="ECO:0000313" key="3">
    <source>
        <dbReference type="Proteomes" id="UP001500131"/>
    </source>
</evidence>
<evidence type="ECO:0008006" key="4">
    <source>
        <dbReference type="Google" id="ProtNLM"/>
    </source>
</evidence>
<feature type="region of interest" description="Disordered" evidence="1">
    <location>
        <begin position="238"/>
        <end position="277"/>
    </location>
</feature>
<feature type="compositionally biased region" description="Low complexity" evidence="1">
    <location>
        <begin position="242"/>
        <end position="256"/>
    </location>
</feature>
<feature type="region of interest" description="Disordered" evidence="1">
    <location>
        <begin position="76"/>
        <end position="137"/>
    </location>
</feature>
<dbReference type="EMBL" id="JBAMZK010000034">
    <property type="protein sequence ID" value="KAL0497031.1"/>
    <property type="molecule type" value="Genomic_DNA"/>
</dbReference>